<dbReference type="AlphaFoldDB" id="A0A3B0BXC2"/>
<comment type="pathway">
    <text evidence="1 8">Amino-acid biosynthesis; L-histidine biosynthesis; L-histidine from 5-phospho-alpha-D-ribose 1-diphosphate: step 8/9.</text>
</comment>
<dbReference type="InterPro" id="IPR004013">
    <property type="entry name" value="PHP_dom"/>
</dbReference>
<dbReference type="InterPro" id="IPR016195">
    <property type="entry name" value="Pol/histidinol_Pase-like"/>
</dbReference>
<protein>
    <recommendedName>
        <fullName evidence="3 8">Histidinol-phosphatase</fullName>
        <shortName evidence="8">HolPase</shortName>
        <ecNumber evidence="3 8">3.1.3.15</ecNumber>
    </recommendedName>
</protein>
<evidence type="ECO:0000256" key="2">
    <source>
        <dbReference type="ARBA" id="ARBA00009152"/>
    </source>
</evidence>
<evidence type="ECO:0000256" key="7">
    <source>
        <dbReference type="ARBA" id="ARBA00049158"/>
    </source>
</evidence>
<dbReference type="SUPFAM" id="SSF89550">
    <property type="entry name" value="PHP domain-like"/>
    <property type="match status" value="1"/>
</dbReference>
<dbReference type="EMBL" id="RBAH01000019">
    <property type="protein sequence ID" value="RKN78185.1"/>
    <property type="molecule type" value="Genomic_DNA"/>
</dbReference>
<dbReference type="PANTHER" id="PTHR21039">
    <property type="entry name" value="HISTIDINOL PHOSPHATASE-RELATED"/>
    <property type="match status" value="1"/>
</dbReference>
<dbReference type="GO" id="GO:0004401">
    <property type="term" value="F:histidinol-phosphatase activity"/>
    <property type="evidence" value="ECO:0007669"/>
    <property type="project" value="UniProtKB-UniRule"/>
</dbReference>
<evidence type="ECO:0000256" key="6">
    <source>
        <dbReference type="ARBA" id="ARBA00023102"/>
    </source>
</evidence>
<keyword evidence="6 8" id="KW-0368">Histidine biosynthesis</keyword>
<feature type="domain" description="PHP" evidence="9">
    <location>
        <begin position="5"/>
        <end position="220"/>
    </location>
</feature>
<gene>
    <name evidence="10" type="primary">hisJ</name>
    <name evidence="10" type="ORF">D7M11_23025</name>
</gene>
<dbReference type="PANTHER" id="PTHR21039:SF0">
    <property type="entry name" value="HISTIDINOL-PHOSPHATASE"/>
    <property type="match status" value="1"/>
</dbReference>
<dbReference type="RefSeq" id="WP_120749621.1">
    <property type="nucleotide sequence ID" value="NZ_RBAH01000019.1"/>
</dbReference>
<dbReference type="UniPathway" id="UPA00031">
    <property type="reaction ID" value="UER00013"/>
</dbReference>
<dbReference type="OrthoDB" id="9775255at2"/>
<dbReference type="CDD" id="cd12110">
    <property type="entry name" value="PHP_HisPPase_Hisj_like"/>
    <property type="match status" value="1"/>
</dbReference>
<dbReference type="InterPro" id="IPR010140">
    <property type="entry name" value="Histidinol_P_phosphatase_HisJ"/>
</dbReference>
<dbReference type="NCBIfam" id="NF005996">
    <property type="entry name" value="PRK08123.1"/>
    <property type="match status" value="1"/>
</dbReference>
<evidence type="ECO:0000256" key="1">
    <source>
        <dbReference type="ARBA" id="ARBA00004970"/>
    </source>
</evidence>
<evidence type="ECO:0000259" key="9">
    <source>
        <dbReference type="Pfam" id="PF02811"/>
    </source>
</evidence>
<evidence type="ECO:0000313" key="11">
    <source>
        <dbReference type="Proteomes" id="UP000282311"/>
    </source>
</evidence>
<dbReference type="EC" id="3.1.3.15" evidence="3 8"/>
<proteinExistence type="inferred from homology"/>
<dbReference type="NCBIfam" id="TIGR01856">
    <property type="entry name" value="hisJ_fam"/>
    <property type="match status" value="1"/>
</dbReference>
<dbReference type="Gene3D" id="3.20.20.140">
    <property type="entry name" value="Metal-dependent hydrolases"/>
    <property type="match status" value="1"/>
</dbReference>
<evidence type="ECO:0000256" key="5">
    <source>
        <dbReference type="ARBA" id="ARBA00022801"/>
    </source>
</evidence>
<dbReference type="Pfam" id="PF02811">
    <property type="entry name" value="PHP"/>
    <property type="match status" value="1"/>
</dbReference>
<dbReference type="GO" id="GO:0000105">
    <property type="term" value="P:L-histidine biosynthetic process"/>
    <property type="evidence" value="ECO:0007669"/>
    <property type="project" value="UniProtKB-UniRule"/>
</dbReference>
<dbReference type="Proteomes" id="UP000282311">
    <property type="component" value="Unassembled WGS sequence"/>
</dbReference>
<name>A0A3B0BXC2_9BACL</name>
<evidence type="ECO:0000313" key="10">
    <source>
        <dbReference type="EMBL" id="RKN78185.1"/>
    </source>
</evidence>
<dbReference type="GO" id="GO:0005737">
    <property type="term" value="C:cytoplasm"/>
    <property type="evidence" value="ECO:0007669"/>
    <property type="project" value="TreeGrafter"/>
</dbReference>
<evidence type="ECO:0000256" key="8">
    <source>
        <dbReference type="RuleBase" id="RU366003"/>
    </source>
</evidence>
<accession>A0A3B0BXC2</accession>
<evidence type="ECO:0000256" key="4">
    <source>
        <dbReference type="ARBA" id="ARBA00022605"/>
    </source>
</evidence>
<keyword evidence="4 8" id="KW-0028">Amino-acid biosynthesis</keyword>
<comment type="catalytic activity">
    <reaction evidence="7 8">
        <text>L-histidinol phosphate + H2O = L-histidinol + phosphate</text>
        <dbReference type="Rhea" id="RHEA:14465"/>
        <dbReference type="ChEBI" id="CHEBI:15377"/>
        <dbReference type="ChEBI" id="CHEBI:43474"/>
        <dbReference type="ChEBI" id="CHEBI:57699"/>
        <dbReference type="ChEBI" id="CHEBI:57980"/>
        <dbReference type="EC" id="3.1.3.15"/>
    </reaction>
</comment>
<keyword evidence="11" id="KW-1185">Reference proteome</keyword>
<comment type="caution">
    <text evidence="10">The sequence shown here is derived from an EMBL/GenBank/DDBJ whole genome shotgun (WGS) entry which is preliminary data.</text>
</comment>
<comment type="similarity">
    <text evidence="2 8">Belongs to the PHP hydrolase family. HisK subfamily.</text>
</comment>
<organism evidence="10 11">
    <name type="scientific">Paenibacillus ginsengarvi</name>
    <dbReference type="NCBI Taxonomy" id="400777"/>
    <lineage>
        <taxon>Bacteria</taxon>
        <taxon>Bacillati</taxon>
        <taxon>Bacillota</taxon>
        <taxon>Bacilli</taxon>
        <taxon>Bacillales</taxon>
        <taxon>Paenibacillaceae</taxon>
        <taxon>Paenibacillus</taxon>
    </lineage>
</organism>
<evidence type="ECO:0000256" key="3">
    <source>
        <dbReference type="ARBA" id="ARBA00013085"/>
    </source>
</evidence>
<keyword evidence="5 8" id="KW-0378">Hydrolase</keyword>
<sequence length="273" mass="31195">MIKWDGHSHTKFCKHGHPDELERYLDRAVLLGFERYSVTEHPPLPEKLVDDAQLMAELAMDESEMPAYFDYVSENKKRYEGRLEVTIGLEIDYLHENFAFTERIVEPWADVLEDCVVSVHYLPGRGGMRCIDYKPDDFRTNLLSYYGTMEKVVGEYFDHVELAIESAARLPGRKRLGHIGLIEKFRHALPPVDEGQIRERLERVLPLLAATGTGIDVNTAGLRVATCEKPYVPEWFIRACTAKGIECVYGSDSHKPEQVGFGWDNFERAMQGG</sequence>
<reference evidence="10 11" key="1">
    <citation type="journal article" date="2007" name="Int. J. Syst. Evol. Microbiol.">
        <title>Paenibacillus ginsengarvi sp. nov., isolated from soil from ginseng cultivation.</title>
        <authorList>
            <person name="Yoon M.H."/>
            <person name="Ten L.N."/>
            <person name="Im W.T."/>
        </authorList>
    </citation>
    <scope>NUCLEOTIDE SEQUENCE [LARGE SCALE GENOMIC DNA]</scope>
    <source>
        <strain evidence="10 11">KCTC 13059</strain>
    </source>
</reference>